<dbReference type="PANTHER" id="PTHR11394:SF160">
    <property type="entry name" value="TASTE RECEPTOR TYPE 2"/>
    <property type="match status" value="1"/>
</dbReference>
<evidence type="ECO:0000256" key="9">
    <source>
        <dbReference type="ARBA" id="ARBA00023170"/>
    </source>
</evidence>
<dbReference type="GO" id="GO:0004930">
    <property type="term" value="F:G protein-coupled receptor activity"/>
    <property type="evidence" value="ECO:0007669"/>
    <property type="project" value="UniProtKB-KW"/>
</dbReference>
<dbReference type="SUPFAM" id="SSF81321">
    <property type="entry name" value="Family A G protein-coupled receptor-like"/>
    <property type="match status" value="1"/>
</dbReference>
<evidence type="ECO:0000313" key="15">
    <source>
        <dbReference type="Proteomes" id="UP000824782"/>
    </source>
</evidence>
<comment type="similarity">
    <text evidence="2 11">Belongs to the G-protein coupled receptor T2R family.</text>
</comment>
<feature type="transmembrane region" description="Helical" evidence="13">
    <location>
        <begin position="45"/>
        <end position="63"/>
    </location>
</feature>
<reference evidence="14" key="1">
    <citation type="thesis" date="2020" institute="ProQuest LLC" country="789 East Eisenhower Parkway, Ann Arbor, MI, USA">
        <title>Comparative Genomics and Chromosome Evolution.</title>
        <authorList>
            <person name="Mudd A.B."/>
        </authorList>
    </citation>
    <scope>NUCLEOTIDE SEQUENCE</scope>
    <source>
        <strain evidence="14">237g6f4</strain>
        <tissue evidence="14">Blood</tissue>
    </source>
</reference>
<evidence type="ECO:0000313" key="14">
    <source>
        <dbReference type="EMBL" id="KAG8550102.1"/>
    </source>
</evidence>
<evidence type="ECO:0000256" key="5">
    <source>
        <dbReference type="ARBA" id="ARBA00022692"/>
    </source>
</evidence>
<dbReference type="PANTHER" id="PTHR11394">
    <property type="entry name" value="TASTE RECEPTOR TYPE 2"/>
    <property type="match status" value="1"/>
</dbReference>
<accession>A0AAV6ZLP5</accession>
<dbReference type="Proteomes" id="UP000824782">
    <property type="component" value="Unassembled WGS sequence"/>
</dbReference>
<evidence type="ECO:0000256" key="2">
    <source>
        <dbReference type="ARBA" id="ARBA00007376"/>
    </source>
</evidence>
<evidence type="ECO:0000256" key="7">
    <source>
        <dbReference type="ARBA" id="ARBA00023040"/>
    </source>
</evidence>
<evidence type="ECO:0000256" key="13">
    <source>
        <dbReference type="SAM" id="Phobius"/>
    </source>
</evidence>
<evidence type="ECO:0000256" key="4">
    <source>
        <dbReference type="ARBA" id="ARBA00022606"/>
    </source>
</evidence>
<feature type="transmembrane region" description="Helical" evidence="13">
    <location>
        <begin position="245"/>
        <end position="264"/>
    </location>
</feature>
<keyword evidence="10 12" id="KW-0807">Transducer</keyword>
<dbReference type="GO" id="GO:0016020">
    <property type="term" value="C:membrane"/>
    <property type="evidence" value="ECO:0007669"/>
    <property type="project" value="UniProtKB-SubCell"/>
</dbReference>
<organism evidence="14 15">
    <name type="scientific">Engystomops pustulosus</name>
    <name type="common">Tungara frog</name>
    <name type="synonym">Physalaemus pustulosus</name>
    <dbReference type="NCBI Taxonomy" id="76066"/>
    <lineage>
        <taxon>Eukaryota</taxon>
        <taxon>Metazoa</taxon>
        <taxon>Chordata</taxon>
        <taxon>Craniata</taxon>
        <taxon>Vertebrata</taxon>
        <taxon>Euteleostomi</taxon>
        <taxon>Amphibia</taxon>
        <taxon>Batrachia</taxon>
        <taxon>Anura</taxon>
        <taxon>Neobatrachia</taxon>
        <taxon>Hyloidea</taxon>
        <taxon>Leptodactylidae</taxon>
        <taxon>Leiuperinae</taxon>
        <taxon>Engystomops</taxon>
    </lineage>
</organism>
<sequence length="300" mass="34499">MAGILCITGVLINAFIVAVNLLDWMKRKSISHVDQVITSLAMTRIFSQVSSFLYFLLTILLNHRLYLLLYVINKIAVFSGHLSTWLMTLLSIVFCLKISNFHHVFLLRLKAMMEKVAHLIGAPALMSLCYMSLFIWAEHIGAPESTMQNVSADGTGFPKRSVMIVLTFALGNSVPFILYCTSSVLAVASISLHIKRIKLNQMATINLGAYYNVIRYLVLSFLFFAVYGTACVTLIYYHYFHSLEVIWVYITIHFFPNVHSVYLIHKSNKLRKKLIWFFQYRTKCWIDQRSNDPRLETIMS</sequence>
<feature type="transmembrane region" description="Helical" evidence="13">
    <location>
        <begin position="214"/>
        <end position="239"/>
    </location>
</feature>
<protein>
    <recommendedName>
        <fullName evidence="12">Taste receptor type 2</fullName>
    </recommendedName>
</protein>
<evidence type="ECO:0000256" key="8">
    <source>
        <dbReference type="ARBA" id="ARBA00023136"/>
    </source>
</evidence>
<evidence type="ECO:0000256" key="6">
    <source>
        <dbReference type="ARBA" id="ARBA00022989"/>
    </source>
</evidence>
<evidence type="ECO:0000256" key="1">
    <source>
        <dbReference type="ARBA" id="ARBA00004141"/>
    </source>
</evidence>
<feature type="transmembrane region" description="Helical" evidence="13">
    <location>
        <begin position="116"/>
        <end position="137"/>
    </location>
</feature>
<gene>
    <name evidence="14" type="ORF">GDO81_028882</name>
</gene>
<dbReference type="AlphaFoldDB" id="A0AAV6ZLP5"/>
<keyword evidence="3 12" id="KW-0919">Taste</keyword>
<dbReference type="InterPro" id="IPR007960">
    <property type="entry name" value="TAS2R"/>
</dbReference>
<feature type="transmembrane region" description="Helical" evidence="13">
    <location>
        <begin position="6"/>
        <end position="24"/>
    </location>
</feature>
<keyword evidence="6 13" id="KW-1133">Transmembrane helix</keyword>
<keyword evidence="8 12" id="KW-0472">Membrane</keyword>
<feature type="transmembrane region" description="Helical" evidence="13">
    <location>
        <begin position="75"/>
        <end position="96"/>
    </location>
</feature>
<keyword evidence="15" id="KW-1185">Reference proteome</keyword>
<keyword evidence="4 12" id="KW-0716">Sensory transduction</keyword>
<dbReference type="GO" id="GO:0033038">
    <property type="term" value="F:bitter taste receptor activity"/>
    <property type="evidence" value="ECO:0007669"/>
    <property type="project" value="InterPro"/>
</dbReference>
<dbReference type="EMBL" id="WNYA01000090">
    <property type="protein sequence ID" value="KAG8550102.1"/>
    <property type="molecule type" value="Genomic_DNA"/>
</dbReference>
<evidence type="ECO:0000256" key="10">
    <source>
        <dbReference type="ARBA" id="ARBA00023224"/>
    </source>
</evidence>
<evidence type="ECO:0000256" key="11">
    <source>
        <dbReference type="RuleBase" id="RU004423"/>
    </source>
</evidence>
<feature type="transmembrane region" description="Helical" evidence="13">
    <location>
        <begin position="176"/>
        <end position="194"/>
    </location>
</feature>
<keyword evidence="7 12" id="KW-0297">G-protein coupled receptor</keyword>
<name>A0AAV6ZLP5_ENGPU</name>
<dbReference type="Pfam" id="PF05296">
    <property type="entry name" value="TAS2R"/>
    <property type="match status" value="1"/>
</dbReference>
<comment type="subcellular location">
    <subcellularLocation>
        <location evidence="1 12">Membrane</location>
        <topology evidence="1 12">Multi-pass membrane protein</topology>
    </subcellularLocation>
</comment>
<evidence type="ECO:0000256" key="3">
    <source>
        <dbReference type="ARBA" id="ARBA00022480"/>
    </source>
</evidence>
<proteinExistence type="inferred from homology"/>
<keyword evidence="5 12" id="KW-0812">Transmembrane</keyword>
<keyword evidence="9 12" id="KW-0675">Receptor</keyword>
<comment type="caution">
    <text evidence="14">The sequence shown here is derived from an EMBL/GenBank/DDBJ whole genome shotgun (WGS) entry which is preliminary data.</text>
</comment>
<evidence type="ECO:0000256" key="12">
    <source>
        <dbReference type="RuleBase" id="RU004424"/>
    </source>
</evidence>